<name>A0ABP1GHX1_9EUKA</name>
<evidence type="ECO:0000313" key="2">
    <source>
        <dbReference type="Proteomes" id="UP001642409"/>
    </source>
</evidence>
<accession>A0ABP1GHX1</accession>
<reference evidence="1 2" key="1">
    <citation type="submission" date="2024-07" db="EMBL/GenBank/DDBJ databases">
        <authorList>
            <person name="Akdeniz Z."/>
        </authorList>
    </citation>
    <scope>NUCLEOTIDE SEQUENCE [LARGE SCALE GENOMIC DNA]</scope>
</reference>
<gene>
    <name evidence="1" type="ORF">HINF_LOCUS199</name>
</gene>
<protein>
    <submittedName>
        <fullName evidence="1">Actin_family</fullName>
    </submittedName>
</protein>
<dbReference type="Gene3D" id="3.30.420.40">
    <property type="match status" value="1"/>
</dbReference>
<dbReference type="SUPFAM" id="SSF53067">
    <property type="entry name" value="Actin-like ATPase domain"/>
    <property type="match status" value="2"/>
</dbReference>
<dbReference type="InterPro" id="IPR004000">
    <property type="entry name" value="Actin"/>
</dbReference>
<evidence type="ECO:0000313" key="1">
    <source>
        <dbReference type="EMBL" id="CAL5970259.1"/>
    </source>
</evidence>
<dbReference type="InterPro" id="IPR043129">
    <property type="entry name" value="ATPase_NBD"/>
</dbReference>
<dbReference type="Pfam" id="PF00022">
    <property type="entry name" value="Actin"/>
    <property type="match status" value="1"/>
</dbReference>
<comment type="caution">
    <text evidence="1">The sequence shown here is derived from an EMBL/GenBank/DDBJ whole genome shotgun (WGS) entry which is preliminary data.</text>
</comment>
<dbReference type="Proteomes" id="UP001642409">
    <property type="component" value="Unassembled WGS sequence"/>
</dbReference>
<organism evidence="1 2">
    <name type="scientific">Hexamita inflata</name>
    <dbReference type="NCBI Taxonomy" id="28002"/>
    <lineage>
        <taxon>Eukaryota</taxon>
        <taxon>Metamonada</taxon>
        <taxon>Diplomonadida</taxon>
        <taxon>Hexamitidae</taxon>
        <taxon>Hexamitinae</taxon>
        <taxon>Hexamita</taxon>
    </lineage>
</organism>
<dbReference type="EMBL" id="CAXDID020000001">
    <property type="protein sequence ID" value="CAL5970259.1"/>
    <property type="molecule type" value="Genomic_DNA"/>
</dbReference>
<proteinExistence type="predicted"/>
<sequence length="336" mass="37514">MPSHIFDLGSHCARFGTTTPYQISMNPQVEDSYKAMSQKRPNTPFTSGAVNDFTAFERLFTLSQLVEKPEWQQVAEYSTALFEQRNQVSGQLVLEELDQPLDNIEPQNTGTVDTVLMTYPQNSVSKKELSEILFEKYQIHRVLYAEQTACLLFSAGKTTGTSVSIGNSSLQITCYIDGYWSSGFGFYQNSLQCGYGVDKYLEQHFALKGITIPQELTKQVKLADNLSLPDGQLVKNGRKIATQLINDPQLLQFKEKNLLIQLEQLFNDSENNKRLKANVVVGGGMAGYCMLNDVKTLEKPDMAAFNGLQILSEVAEESAYITRQVAAEKGDAIWGL</sequence>
<keyword evidence="2" id="KW-1185">Reference proteome</keyword>